<comment type="caution">
    <text evidence="3">The sequence shown here is derived from an EMBL/GenBank/DDBJ whole genome shotgun (WGS) entry which is preliminary data.</text>
</comment>
<accession>A0A1V9ZCA1</accession>
<dbReference type="EMBL" id="JNBS01002068">
    <property type="protein sequence ID" value="OQR95636.1"/>
    <property type="molecule type" value="Genomic_DNA"/>
</dbReference>
<dbReference type="Proteomes" id="UP000243217">
    <property type="component" value="Unassembled WGS sequence"/>
</dbReference>
<feature type="domain" description="NTF2" evidence="2">
    <location>
        <begin position="6"/>
        <end position="100"/>
    </location>
</feature>
<dbReference type="AlphaFoldDB" id="A0A1V9ZCA1"/>
<dbReference type="GO" id="GO:0006913">
    <property type="term" value="P:nucleocytoplasmic transport"/>
    <property type="evidence" value="ECO:0007669"/>
    <property type="project" value="InterPro"/>
</dbReference>
<keyword evidence="1" id="KW-0175">Coiled coil</keyword>
<dbReference type="InterPro" id="IPR002075">
    <property type="entry name" value="NTF2_dom"/>
</dbReference>
<dbReference type="InterPro" id="IPR032710">
    <property type="entry name" value="NTF2-like_dom_sf"/>
</dbReference>
<proteinExistence type="predicted"/>
<feature type="coiled-coil region" evidence="1">
    <location>
        <begin position="156"/>
        <end position="201"/>
    </location>
</feature>
<name>A0A1V9ZCA1_9STRA</name>
<dbReference type="CDD" id="cd00780">
    <property type="entry name" value="NTF2"/>
    <property type="match status" value="1"/>
</dbReference>
<sequence length="255" mass="29065">MSAQEIGNAFVNHYYTTYDSNRAALAPLYSNNSTLSFDKETFQGQQQILEKLSKLPQTQHRCDTVVIQPSVSDNAILICVTGKLVIDNGNPLQFAQTFQLKKPMNGESIEKPRLTLMERQDNETGNGPMLAQLRISELDKLVARVKQKQALCLDLIAKYNDELAHIEKESRKIHERYDPLCKRLDERLTEQEANQKQFNEISKAFSEVLNTTKARLRNSQTEGLRTLRREATAELTATRGFSSDIASTFRQKIKK</sequence>
<dbReference type="PANTHER" id="PTHR12612">
    <property type="entry name" value="NUCLEAR TRANSPORT FACTOR 2"/>
    <property type="match status" value="1"/>
</dbReference>
<evidence type="ECO:0000313" key="3">
    <source>
        <dbReference type="EMBL" id="OQR95636.1"/>
    </source>
</evidence>
<dbReference type="OrthoDB" id="70342at2759"/>
<protein>
    <recommendedName>
        <fullName evidence="2">NTF2 domain-containing protein</fullName>
    </recommendedName>
</protein>
<organism evidence="3 4">
    <name type="scientific">Thraustotheca clavata</name>
    <dbReference type="NCBI Taxonomy" id="74557"/>
    <lineage>
        <taxon>Eukaryota</taxon>
        <taxon>Sar</taxon>
        <taxon>Stramenopiles</taxon>
        <taxon>Oomycota</taxon>
        <taxon>Saprolegniomycetes</taxon>
        <taxon>Saprolegniales</taxon>
        <taxon>Achlyaceae</taxon>
        <taxon>Thraustotheca</taxon>
    </lineage>
</organism>
<dbReference type="InterPro" id="IPR045875">
    <property type="entry name" value="NTF2"/>
</dbReference>
<evidence type="ECO:0000313" key="4">
    <source>
        <dbReference type="Proteomes" id="UP000243217"/>
    </source>
</evidence>
<dbReference type="InterPro" id="IPR018222">
    <property type="entry name" value="Nuclear_transport_factor_2_euk"/>
</dbReference>
<dbReference type="PROSITE" id="PS50177">
    <property type="entry name" value="NTF2_DOMAIN"/>
    <property type="match status" value="1"/>
</dbReference>
<dbReference type="Gene3D" id="3.10.450.50">
    <property type="match status" value="1"/>
</dbReference>
<keyword evidence="4" id="KW-1185">Reference proteome</keyword>
<dbReference type="SUPFAM" id="SSF54427">
    <property type="entry name" value="NTF2-like"/>
    <property type="match status" value="1"/>
</dbReference>
<dbReference type="STRING" id="74557.A0A1V9ZCA1"/>
<reference evidence="3 4" key="1">
    <citation type="journal article" date="2014" name="Genome Biol. Evol.">
        <title>The secreted proteins of Achlya hypogyna and Thraustotheca clavata identify the ancestral oomycete secretome and reveal gene acquisitions by horizontal gene transfer.</title>
        <authorList>
            <person name="Misner I."/>
            <person name="Blouin N."/>
            <person name="Leonard G."/>
            <person name="Richards T.A."/>
            <person name="Lane C.E."/>
        </authorList>
    </citation>
    <scope>NUCLEOTIDE SEQUENCE [LARGE SCALE GENOMIC DNA]</scope>
    <source>
        <strain evidence="3 4">ATCC 34112</strain>
    </source>
</reference>
<evidence type="ECO:0000256" key="1">
    <source>
        <dbReference type="SAM" id="Coils"/>
    </source>
</evidence>
<evidence type="ECO:0000259" key="2">
    <source>
        <dbReference type="PROSITE" id="PS50177"/>
    </source>
</evidence>
<gene>
    <name evidence="3" type="ORF">THRCLA_22096</name>
</gene>
<dbReference type="Pfam" id="PF02136">
    <property type="entry name" value="NTF2"/>
    <property type="match status" value="1"/>
</dbReference>